<keyword evidence="1" id="KW-0472">Membrane</keyword>
<evidence type="ECO:0000256" key="1">
    <source>
        <dbReference type="SAM" id="Phobius"/>
    </source>
</evidence>
<accession>A0A6J4V5S5</accession>
<dbReference type="AlphaFoldDB" id="A0A6J4V5S5"/>
<protein>
    <submittedName>
        <fullName evidence="2">Uncharacterized protein</fullName>
    </submittedName>
</protein>
<sequence>MLLLPKEFLSLMLLFAPLFGQRIWQTVLVLVVGAILAPGKRTVM</sequence>
<keyword evidence="1" id="KW-1133">Transmembrane helix</keyword>
<name>A0A6J4V5S5_9CYAN</name>
<feature type="transmembrane region" description="Helical" evidence="1">
    <location>
        <begin position="12"/>
        <end position="37"/>
    </location>
</feature>
<evidence type="ECO:0000313" key="2">
    <source>
        <dbReference type="EMBL" id="CAA9568005.1"/>
    </source>
</evidence>
<proteinExistence type="predicted"/>
<dbReference type="EMBL" id="CADCWO010000073">
    <property type="protein sequence ID" value="CAA9568005.1"/>
    <property type="molecule type" value="Genomic_DNA"/>
</dbReference>
<gene>
    <name evidence="2" type="ORF">AVDCRST_MAG81-1271</name>
</gene>
<organism evidence="2">
    <name type="scientific">uncultured Synechococcales cyanobacterium</name>
    <dbReference type="NCBI Taxonomy" id="1936017"/>
    <lineage>
        <taxon>Bacteria</taxon>
        <taxon>Bacillati</taxon>
        <taxon>Cyanobacteriota</taxon>
        <taxon>Cyanophyceae</taxon>
        <taxon>Synechococcales</taxon>
        <taxon>environmental samples</taxon>
    </lineage>
</organism>
<keyword evidence="1" id="KW-0812">Transmembrane</keyword>
<reference evidence="2" key="1">
    <citation type="submission" date="2020-02" db="EMBL/GenBank/DDBJ databases">
        <authorList>
            <person name="Meier V. D."/>
        </authorList>
    </citation>
    <scope>NUCLEOTIDE SEQUENCE</scope>
    <source>
        <strain evidence="2">AVDCRST_MAG81</strain>
    </source>
</reference>